<evidence type="ECO:0000313" key="12">
    <source>
        <dbReference type="Proteomes" id="UP000501648"/>
    </source>
</evidence>
<comment type="subcellular location">
    <subcellularLocation>
        <location evidence="1">Cell outer membrane</location>
        <topology evidence="1">Lipid-anchor</topology>
    </subcellularLocation>
</comment>
<dbReference type="InterPro" id="IPR045851">
    <property type="entry name" value="AMP-bd_C_sf"/>
</dbReference>
<evidence type="ECO:0000256" key="5">
    <source>
        <dbReference type="ARBA" id="ARBA00023139"/>
    </source>
</evidence>
<organism evidence="11 12">
    <name type="scientific">Herbaspirillum rubrisubalbicans Os34</name>
    <dbReference type="NCBI Taxonomy" id="1235827"/>
    <lineage>
        <taxon>Bacteria</taxon>
        <taxon>Pseudomonadati</taxon>
        <taxon>Pseudomonadota</taxon>
        <taxon>Betaproteobacteria</taxon>
        <taxon>Burkholderiales</taxon>
        <taxon>Oxalobacteraceae</taxon>
        <taxon>Herbaspirillum</taxon>
    </lineage>
</organism>
<dbReference type="EMBL" id="CP008956">
    <property type="protein sequence ID" value="QJQ01222.1"/>
    <property type="molecule type" value="Genomic_DNA"/>
</dbReference>
<dbReference type="Pfam" id="PF01514">
    <property type="entry name" value="YscJ_FliF"/>
    <property type="match status" value="1"/>
</dbReference>
<gene>
    <name evidence="11" type="ORF">C798_13545</name>
</gene>
<protein>
    <recommendedName>
        <fullName evidence="8">Lipoprotein</fullName>
    </recommendedName>
</protein>
<proteinExistence type="inferred from homology"/>
<accession>A0A6M3ZUN3</accession>
<dbReference type="Proteomes" id="UP000501648">
    <property type="component" value="Chromosome"/>
</dbReference>
<name>A0A6M3ZUN3_9BURK</name>
<dbReference type="AlphaFoldDB" id="A0A6M3ZUN3"/>
<dbReference type="Gene3D" id="3.30.70.1530">
    <property type="entry name" value="Hypothetical protein rpa1041"/>
    <property type="match status" value="1"/>
</dbReference>
<evidence type="ECO:0000259" key="10">
    <source>
        <dbReference type="Pfam" id="PF01514"/>
    </source>
</evidence>
<feature type="domain" description="Flagellar M-ring N-terminal" evidence="10">
    <location>
        <begin position="36"/>
        <end position="205"/>
    </location>
</feature>
<dbReference type="InterPro" id="IPR006182">
    <property type="entry name" value="FliF_N_dom"/>
</dbReference>
<evidence type="ECO:0000256" key="7">
    <source>
        <dbReference type="ARBA" id="ARBA00023288"/>
    </source>
</evidence>
<keyword evidence="6 8" id="KW-0998">Cell outer membrane</keyword>
<dbReference type="NCBIfam" id="TIGR02544">
    <property type="entry name" value="III_secr_YscJ"/>
    <property type="match status" value="1"/>
</dbReference>
<dbReference type="PANTHER" id="PTHR30046:SF2">
    <property type="entry name" value="YOP PROTEINS TRANSLOCATION LIPOPROTEIN J"/>
    <property type="match status" value="1"/>
</dbReference>
<dbReference type="InterPro" id="IPR043427">
    <property type="entry name" value="YscJ/FliF"/>
</dbReference>
<dbReference type="PANTHER" id="PTHR30046">
    <property type="entry name" value="FLAGELLAR M-RING PROTEIN"/>
    <property type="match status" value="1"/>
</dbReference>
<evidence type="ECO:0000256" key="4">
    <source>
        <dbReference type="ARBA" id="ARBA00023136"/>
    </source>
</evidence>
<feature type="region of interest" description="Disordered" evidence="9">
    <location>
        <begin position="280"/>
        <end position="301"/>
    </location>
</feature>
<feature type="transmembrane region" description="Helical" evidence="8">
    <location>
        <begin position="232"/>
        <end position="256"/>
    </location>
</feature>
<dbReference type="PRINTS" id="PR01338">
    <property type="entry name" value="TYPE3OMKPROT"/>
</dbReference>
<evidence type="ECO:0000313" key="11">
    <source>
        <dbReference type="EMBL" id="QJQ01222.1"/>
    </source>
</evidence>
<dbReference type="GO" id="GO:0009306">
    <property type="term" value="P:protein secretion"/>
    <property type="evidence" value="ECO:0007669"/>
    <property type="project" value="InterPro"/>
</dbReference>
<evidence type="ECO:0000256" key="3">
    <source>
        <dbReference type="ARBA" id="ARBA00022729"/>
    </source>
</evidence>
<sequence length="301" mass="32460">MIVRPRSRRSTRLLAHLPRVGAILVLLLLLSACSRSVNLQAGLSDGDANEIVLVLNRKGISVEKQKNKEGVTLIVKEDDLSRATETMNEAGLPRRNLSNLGEVFKKQGMISTPMEERIRYIHGLSEELESTLQQFDHVISARVHVVLPERIAPGEPIQPSSAAVFVKYRPPMDEDMVMPRIRKLVASSIPGLSGEEGRAKVSVVMMPGEAPTAGIEWTTLGPFVVAVSSVRALGFTLLGLGLLVLVAGGWLLVLNVQRNPKLMLMIARLSMRKAKVGDPAEPASAAATAAPAAHKPAQAKS</sequence>
<keyword evidence="3 8" id="KW-0732">Signal</keyword>
<evidence type="ECO:0000256" key="6">
    <source>
        <dbReference type="ARBA" id="ARBA00023237"/>
    </source>
</evidence>
<keyword evidence="8" id="KW-0812">Transmembrane</keyword>
<dbReference type="InterPro" id="IPR003282">
    <property type="entry name" value="T3SS_SctJ"/>
</dbReference>
<comment type="similarity">
    <text evidence="2 8">Belongs to the YscJ lipoprotein family.</text>
</comment>
<dbReference type="Gene3D" id="3.30.300.30">
    <property type="match status" value="1"/>
</dbReference>
<evidence type="ECO:0000256" key="8">
    <source>
        <dbReference type="RuleBase" id="RU364102"/>
    </source>
</evidence>
<keyword evidence="7 8" id="KW-0449">Lipoprotein</keyword>
<evidence type="ECO:0000256" key="1">
    <source>
        <dbReference type="ARBA" id="ARBA00004459"/>
    </source>
</evidence>
<keyword evidence="5 8" id="KW-0564">Palmitate</keyword>
<keyword evidence="4 8" id="KW-0472">Membrane</keyword>
<evidence type="ECO:0000256" key="2">
    <source>
        <dbReference type="ARBA" id="ARBA00009509"/>
    </source>
</evidence>
<dbReference type="PROSITE" id="PS51257">
    <property type="entry name" value="PROKAR_LIPOPROTEIN"/>
    <property type="match status" value="1"/>
</dbReference>
<evidence type="ECO:0000256" key="9">
    <source>
        <dbReference type="SAM" id="MobiDB-lite"/>
    </source>
</evidence>
<dbReference type="GO" id="GO:0009279">
    <property type="term" value="C:cell outer membrane"/>
    <property type="evidence" value="ECO:0007669"/>
    <property type="project" value="UniProtKB-SubCell"/>
</dbReference>
<reference evidence="11 12" key="1">
    <citation type="journal article" date="2012" name="J. Bacteriol.">
        <title>Genome sequence of the pathogenic Herbaspirillum seropedicae strain Os34, isolated from rice roots.</title>
        <authorList>
            <person name="Ye W."/>
            <person name="Ye S."/>
            <person name="Liu J."/>
            <person name="Chang S."/>
            <person name="Chen M."/>
            <person name="Zhu B."/>
            <person name="Guo L."/>
            <person name="An Q."/>
        </authorList>
    </citation>
    <scope>NUCLEOTIDE SEQUENCE [LARGE SCALE GENOMIC DNA]</scope>
    <source>
        <strain evidence="11 12">Os34</strain>
    </source>
</reference>
<keyword evidence="8" id="KW-1133">Transmembrane helix</keyword>